<proteinExistence type="predicted"/>
<keyword evidence="2" id="KW-0808">Transferase</keyword>
<dbReference type="SUPFAM" id="SSF55729">
    <property type="entry name" value="Acyl-CoA N-acyltransferases (Nat)"/>
    <property type="match status" value="1"/>
</dbReference>
<protein>
    <submittedName>
        <fullName evidence="2">Acetyltransferase (GNAT) family protein</fullName>
    </submittedName>
</protein>
<reference evidence="2 3" key="1">
    <citation type="submission" date="2017-11" db="EMBL/GenBank/DDBJ databases">
        <title>Understudied soil microbes with underappreciated capabilities: Untangling the Clostridium saccharolyticum group.</title>
        <authorList>
            <person name="Leschine S."/>
        </authorList>
    </citation>
    <scope>NUCLEOTIDE SEQUENCE [LARGE SCALE GENOMIC DNA]</scope>
    <source>
        <strain evidence="2 3">18A</strain>
    </source>
</reference>
<name>A0A2M8Z1F6_9FIRM</name>
<dbReference type="Pfam" id="PF00583">
    <property type="entry name" value="Acetyltransf_1"/>
    <property type="match status" value="1"/>
</dbReference>
<dbReference type="GO" id="GO:0016747">
    <property type="term" value="F:acyltransferase activity, transferring groups other than amino-acyl groups"/>
    <property type="evidence" value="ECO:0007669"/>
    <property type="project" value="InterPro"/>
</dbReference>
<dbReference type="CDD" id="cd04301">
    <property type="entry name" value="NAT_SF"/>
    <property type="match status" value="1"/>
</dbReference>
<sequence>MLGNKIIGQHEYNIRLLSGDDEVDVQDLCERCSDFFELTEGRPPEKDAGTSILFDLPPGKAMKDKFVFGVYKKNVLIAVIDMVKDYKATGEWIIGLLMLDPKERGKSLGRKLHDSIKDWVLEEHGRALRIGVLEDNHIGYKFWCKMGYIEVERVKKAYGNKEHTVKVMNLFLK</sequence>
<organism evidence="2 3">
    <name type="scientific">[Clostridium] celerecrescens 18A</name>
    <dbReference type="NCBI Taxonomy" id="1286362"/>
    <lineage>
        <taxon>Bacteria</taxon>
        <taxon>Bacillati</taxon>
        <taxon>Bacillota</taxon>
        <taxon>Clostridia</taxon>
        <taxon>Lachnospirales</taxon>
        <taxon>Lachnospiraceae</taxon>
        <taxon>Lacrimispora</taxon>
    </lineage>
</organism>
<comment type="caution">
    <text evidence="2">The sequence shown here is derived from an EMBL/GenBank/DDBJ whole genome shotgun (WGS) entry which is preliminary data.</text>
</comment>
<gene>
    <name evidence="2" type="ORF">H171_0744</name>
</gene>
<accession>A0A2M8Z1F6</accession>
<dbReference type="RefSeq" id="WP_157803109.1">
    <property type="nucleotide sequence ID" value="NZ_PGET01000001.1"/>
</dbReference>
<dbReference type="InterPro" id="IPR000182">
    <property type="entry name" value="GNAT_dom"/>
</dbReference>
<dbReference type="Proteomes" id="UP000231092">
    <property type="component" value="Unassembled WGS sequence"/>
</dbReference>
<evidence type="ECO:0000259" key="1">
    <source>
        <dbReference type="PROSITE" id="PS51186"/>
    </source>
</evidence>
<evidence type="ECO:0000313" key="3">
    <source>
        <dbReference type="Proteomes" id="UP000231092"/>
    </source>
</evidence>
<dbReference type="EMBL" id="PGET01000001">
    <property type="protein sequence ID" value="PJJ27281.1"/>
    <property type="molecule type" value="Genomic_DNA"/>
</dbReference>
<dbReference type="PROSITE" id="PS51186">
    <property type="entry name" value="GNAT"/>
    <property type="match status" value="1"/>
</dbReference>
<dbReference type="OrthoDB" id="9800797at2"/>
<dbReference type="InterPro" id="IPR016181">
    <property type="entry name" value="Acyl_CoA_acyltransferase"/>
</dbReference>
<feature type="domain" description="N-acetyltransferase" evidence="1">
    <location>
        <begin position="12"/>
        <end position="173"/>
    </location>
</feature>
<evidence type="ECO:0000313" key="2">
    <source>
        <dbReference type="EMBL" id="PJJ27281.1"/>
    </source>
</evidence>
<dbReference type="AlphaFoldDB" id="A0A2M8Z1F6"/>
<dbReference type="Gene3D" id="3.40.630.30">
    <property type="match status" value="1"/>
</dbReference>